<evidence type="ECO:0000313" key="3">
    <source>
        <dbReference type="Proteomes" id="UP001302367"/>
    </source>
</evidence>
<dbReference type="EMBL" id="CP134192">
    <property type="protein sequence ID" value="WPB07838.1"/>
    <property type="molecule type" value="Genomic_DNA"/>
</dbReference>
<dbReference type="GeneID" id="90644859"/>
<sequence>MLLRSVLLALLGLLSSTQAAAIPGLNSTSLVPSSSIFRRSRHSDYVPFSEQSCKAKSYGPFGVSYDIIIGVSYHESLCTDLEQPVRAIGGVFGYKCDETDSGQMHVSFNRNEFNGNRVLAEEFPPPFINGFNCPDY</sequence>
<evidence type="ECO:0008006" key="4">
    <source>
        <dbReference type="Google" id="ProtNLM"/>
    </source>
</evidence>
<protein>
    <recommendedName>
        <fullName evidence="4">Ecp2 effector protein domain-containing protein</fullName>
    </recommendedName>
</protein>
<reference evidence="2 3" key="1">
    <citation type="submission" date="2023-09" db="EMBL/GenBank/DDBJ databases">
        <title>Complete-Gapless Cercospora beticola genome.</title>
        <authorList>
            <person name="Wyatt N.A."/>
            <person name="Spanner R.E."/>
            <person name="Bolton M.D."/>
        </authorList>
    </citation>
    <scope>NUCLEOTIDE SEQUENCE [LARGE SCALE GENOMIC DNA]</scope>
    <source>
        <strain evidence="2">Cb09-40</strain>
    </source>
</reference>
<keyword evidence="1" id="KW-0732">Signal</keyword>
<evidence type="ECO:0000256" key="1">
    <source>
        <dbReference type="SAM" id="SignalP"/>
    </source>
</evidence>
<accession>A0ABZ0P7G2</accession>
<dbReference type="RefSeq" id="XP_065459629.1">
    <property type="nucleotide sequence ID" value="XM_065603557.1"/>
</dbReference>
<keyword evidence="3" id="KW-1185">Reference proteome</keyword>
<organism evidence="2 3">
    <name type="scientific">Cercospora beticola</name>
    <name type="common">Sugarbeet leaf spot fungus</name>
    <dbReference type="NCBI Taxonomy" id="122368"/>
    <lineage>
        <taxon>Eukaryota</taxon>
        <taxon>Fungi</taxon>
        <taxon>Dikarya</taxon>
        <taxon>Ascomycota</taxon>
        <taxon>Pezizomycotina</taxon>
        <taxon>Dothideomycetes</taxon>
        <taxon>Dothideomycetidae</taxon>
        <taxon>Mycosphaerellales</taxon>
        <taxon>Mycosphaerellaceae</taxon>
        <taxon>Cercospora</taxon>
    </lineage>
</organism>
<feature type="signal peptide" evidence="1">
    <location>
        <begin position="1"/>
        <end position="19"/>
    </location>
</feature>
<proteinExistence type="predicted"/>
<feature type="chain" id="PRO_5046999423" description="Ecp2 effector protein domain-containing protein" evidence="1">
    <location>
        <begin position="20"/>
        <end position="136"/>
    </location>
</feature>
<evidence type="ECO:0000313" key="2">
    <source>
        <dbReference type="EMBL" id="WPB07838.1"/>
    </source>
</evidence>
<dbReference type="Proteomes" id="UP001302367">
    <property type="component" value="Chromosome 9"/>
</dbReference>
<name>A0ABZ0P7G2_CERBT</name>
<gene>
    <name evidence="2" type="ORF">RHO25_012502</name>
</gene>